<protein>
    <submittedName>
        <fullName evidence="2">DUF2344 domain-containing protein</fullName>
    </submittedName>
</protein>
<dbReference type="AlphaFoldDB" id="A0A926DGN7"/>
<organism evidence="2 3">
    <name type="scientific">Guopingia tenuis</name>
    <dbReference type="NCBI Taxonomy" id="2763656"/>
    <lineage>
        <taxon>Bacteria</taxon>
        <taxon>Bacillati</taxon>
        <taxon>Bacillota</taxon>
        <taxon>Clostridia</taxon>
        <taxon>Christensenellales</taxon>
        <taxon>Christensenellaceae</taxon>
        <taxon>Guopingia</taxon>
    </lineage>
</organism>
<reference evidence="2" key="1">
    <citation type="submission" date="2020-08" db="EMBL/GenBank/DDBJ databases">
        <title>Genome public.</title>
        <authorList>
            <person name="Liu C."/>
            <person name="Sun Q."/>
        </authorList>
    </citation>
    <scope>NUCLEOTIDE SEQUENCE</scope>
    <source>
        <strain evidence="2">NSJ-63</strain>
    </source>
</reference>
<comment type="caution">
    <text evidence="2">The sequence shown here is derived from an EMBL/GenBank/DDBJ whole genome shotgun (WGS) entry which is preliminary data.</text>
</comment>
<feature type="domain" description="DUF2344" evidence="1">
    <location>
        <begin position="2"/>
        <end position="177"/>
    </location>
</feature>
<evidence type="ECO:0000313" key="2">
    <source>
        <dbReference type="EMBL" id="MBC8537793.1"/>
    </source>
</evidence>
<evidence type="ECO:0000313" key="3">
    <source>
        <dbReference type="Proteomes" id="UP000617951"/>
    </source>
</evidence>
<dbReference type="Proteomes" id="UP000617951">
    <property type="component" value="Unassembled WGS sequence"/>
</dbReference>
<dbReference type="InterPro" id="IPR018768">
    <property type="entry name" value="DUF2344"/>
</dbReference>
<keyword evidence="3" id="KW-1185">Reference proteome</keyword>
<dbReference type="RefSeq" id="WP_249279646.1">
    <property type="nucleotide sequence ID" value="NZ_JACRSS010000001.1"/>
</dbReference>
<gene>
    <name evidence="2" type="ORF">H8693_02450</name>
</gene>
<evidence type="ECO:0000259" key="1">
    <source>
        <dbReference type="Pfam" id="PF10105"/>
    </source>
</evidence>
<name>A0A926DGN7_9FIRM</name>
<dbReference type="Pfam" id="PF10105">
    <property type="entry name" value="DUF2344"/>
    <property type="match status" value="1"/>
</dbReference>
<dbReference type="EMBL" id="JACRSS010000001">
    <property type="protein sequence ID" value="MBC8537793.1"/>
    <property type="molecule type" value="Genomic_DNA"/>
</dbReference>
<sequence>MRIGVKFSRLGMTKFISHLDVQSMFSRTLRRTGLPVRYSQGFNPHIVTSFASAMAVGLESTGEYMEFFTTAPVEPEQVKELLCRALPGGFCVEAVGELEEPGKKLMALVEAAAYEVYPEENARELGEALRALLAQEHCVITKMRKGKTREMDIRPLILHAEMAGDTILLWLALSGSQSLSPFTLLDTLARQTGRAFSGRVVRKELYTLQDGNLKALDTLFQR</sequence>
<dbReference type="NCBIfam" id="TIGR03936">
    <property type="entry name" value="sam_1_link_chp"/>
    <property type="match status" value="1"/>
</dbReference>
<accession>A0A926DGN7</accession>
<proteinExistence type="predicted"/>